<feature type="transmembrane region" description="Helical" evidence="1">
    <location>
        <begin position="20"/>
        <end position="42"/>
    </location>
</feature>
<keyword evidence="3" id="KW-1185">Reference proteome</keyword>
<dbReference type="KEGG" id="hir:HETIRDRAFT_326183"/>
<dbReference type="AlphaFoldDB" id="W4JWB9"/>
<dbReference type="Proteomes" id="UP000030671">
    <property type="component" value="Unassembled WGS sequence"/>
</dbReference>
<sequence length="440" mass="48273">MSNPGAILAGRLDSNQGSAIFWTATTIAVMVSLVQGAITTLTDICEGEGLWTIRFNLGRFEHLWWTAIAMALVASLGSMITSFLAGNNNDSLGILLLATASSLTVFRYAWPAWRNRHYCRNRWFAWTGPSRTGIDPVLVPLIEGTNHWQSLAESAPIRNLQRAPQGSLLKSTTSPSEKQPIPVSTLASVTPSSLINGVGLYAPVVPSQAASLLWGSHLGFAPRVSRGILGVPQRLLTSHPLTESGHNGQAMCLAHGILGRNKGLEPMRFILRLDIGKLEEKSVQWPRPSKVLRSYYKKEMDAAYGGLGINYVNAATELALLLADSSQGLIEDWLLARMEHQDYELNREACRLGAPDDDLRLLYLLSYGAMLVSLSAHNIGHRFRPEITLFVTYWQTHKADPLPQWVMSEAMQSRIHQEHAGLDVGTDLDGLVLAVIPPIS</sequence>
<proteinExistence type="predicted"/>
<feature type="transmembrane region" description="Helical" evidence="1">
    <location>
        <begin position="91"/>
        <end position="110"/>
    </location>
</feature>
<accession>W4JWB9</accession>
<gene>
    <name evidence="2" type="ORF">HETIRDRAFT_326183</name>
</gene>
<reference evidence="2 3" key="1">
    <citation type="journal article" date="2012" name="New Phytol.">
        <title>Insight into trade-off between wood decay and parasitism from the genome of a fungal forest pathogen.</title>
        <authorList>
            <person name="Olson A."/>
            <person name="Aerts A."/>
            <person name="Asiegbu F."/>
            <person name="Belbahri L."/>
            <person name="Bouzid O."/>
            <person name="Broberg A."/>
            <person name="Canback B."/>
            <person name="Coutinho P.M."/>
            <person name="Cullen D."/>
            <person name="Dalman K."/>
            <person name="Deflorio G."/>
            <person name="van Diepen L.T."/>
            <person name="Dunand C."/>
            <person name="Duplessis S."/>
            <person name="Durling M."/>
            <person name="Gonthier P."/>
            <person name="Grimwood J."/>
            <person name="Fossdal C.G."/>
            <person name="Hansson D."/>
            <person name="Henrissat B."/>
            <person name="Hietala A."/>
            <person name="Himmelstrand K."/>
            <person name="Hoffmeister D."/>
            <person name="Hogberg N."/>
            <person name="James T.Y."/>
            <person name="Karlsson M."/>
            <person name="Kohler A."/>
            <person name="Kues U."/>
            <person name="Lee Y.H."/>
            <person name="Lin Y.C."/>
            <person name="Lind M."/>
            <person name="Lindquist E."/>
            <person name="Lombard V."/>
            <person name="Lucas S."/>
            <person name="Lunden K."/>
            <person name="Morin E."/>
            <person name="Murat C."/>
            <person name="Park J."/>
            <person name="Raffaello T."/>
            <person name="Rouze P."/>
            <person name="Salamov A."/>
            <person name="Schmutz J."/>
            <person name="Solheim H."/>
            <person name="Stahlberg J."/>
            <person name="Velez H."/>
            <person name="de Vries R.P."/>
            <person name="Wiebenga A."/>
            <person name="Woodward S."/>
            <person name="Yakovlev I."/>
            <person name="Garbelotto M."/>
            <person name="Martin F."/>
            <person name="Grigoriev I.V."/>
            <person name="Stenlid J."/>
        </authorList>
    </citation>
    <scope>NUCLEOTIDE SEQUENCE [LARGE SCALE GENOMIC DNA]</scope>
    <source>
        <strain evidence="2 3">TC 32-1</strain>
    </source>
</reference>
<dbReference type="EMBL" id="KI925462">
    <property type="protein sequence ID" value="ETW77853.1"/>
    <property type="molecule type" value="Genomic_DNA"/>
</dbReference>
<dbReference type="OrthoDB" id="2434664at2759"/>
<keyword evidence="1" id="KW-1133">Transmembrane helix</keyword>
<dbReference type="InParanoid" id="W4JWB9"/>
<name>W4JWB9_HETIT</name>
<dbReference type="RefSeq" id="XP_009549873.1">
    <property type="nucleotide sequence ID" value="XM_009551578.1"/>
</dbReference>
<dbReference type="GeneID" id="20671220"/>
<evidence type="ECO:0000256" key="1">
    <source>
        <dbReference type="SAM" id="Phobius"/>
    </source>
</evidence>
<feature type="transmembrane region" description="Helical" evidence="1">
    <location>
        <begin position="63"/>
        <end position="85"/>
    </location>
</feature>
<evidence type="ECO:0000313" key="3">
    <source>
        <dbReference type="Proteomes" id="UP000030671"/>
    </source>
</evidence>
<protein>
    <submittedName>
        <fullName evidence="2">Uncharacterized protein</fullName>
    </submittedName>
</protein>
<dbReference type="HOGENOM" id="CLU_622645_0_0_1"/>
<dbReference type="eggNOG" id="ENOG502SHTG">
    <property type="taxonomic scope" value="Eukaryota"/>
</dbReference>
<keyword evidence="1" id="KW-0812">Transmembrane</keyword>
<organism evidence="2 3">
    <name type="scientific">Heterobasidion irregulare (strain TC 32-1)</name>
    <dbReference type="NCBI Taxonomy" id="747525"/>
    <lineage>
        <taxon>Eukaryota</taxon>
        <taxon>Fungi</taxon>
        <taxon>Dikarya</taxon>
        <taxon>Basidiomycota</taxon>
        <taxon>Agaricomycotina</taxon>
        <taxon>Agaricomycetes</taxon>
        <taxon>Russulales</taxon>
        <taxon>Bondarzewiaceae</taxon>
        <taxon>Heterobasidion</taxon>
        <taxon>Heterobasidion annosum species complex</taxon>
    </lineage>
</organism>
<keyword evidence="1" id="KW-0472">Membrane</keyword>
<evidence type="ECO:0000313" key="2">
    <source>
        <dbReference type="EMBL" id="ETW77853.1"/>
    </source>
</evidence>